<dbReference type="Pfam" id="PF07963">
    <property type="entry name" value="N_methyl"/>
    <property type="match status" value="1"/>
</dbReference>
<name>A0A2M7UTS7_9BACT</name>
<dbReference type="PROSITE" id="PS00409">
    <property type="entry name" value="PROKAR_NTER_METHYL"/>
    <property type="match status" value="1"/>
</dbReference>
<dbReference type="EMBL" id="PFOZ01000050">
    <property type="protein sequence ID" value="PIZ86835.1"/>
    <property type="molecule type" value="Genomic_DNA"/>
</dbReference>
<sequence length="37" mass="3926">MLKVFTNKSRGFTLIELLVVIAIIGLLASIVLVSVGP</sequence>
<evidence type="ECO:0008006" key="9">
    <source>
        <dbReference type="Google" id="ProtNLM"/>
    </source>
</evidence>
<keyword evidence="2" id="KW-0488">Methylation</keyword>
<dbReference type="SUPFAM" id="SSF54523">
    <property type="entry name" value="Pili subunits"/>
    <property type="match status" value="1"/>
</dbReference>
<reference evidence="8" key="1">
    <citation type="submission" date="2017-09" db="EMBL/GenBank/DDBJ databases">
        <title>Depth-based differentiation of microbial function through sediment-hosted aquifers and enrichment of novel symbionts in the deep terrestrial subsurface.</title>
        <authorList>
            <person name="Probst A.J."/>
            <person name="Ladd B."/>
            <person name="Jarett J.K."/>
            <person name="Geller-Mcgrath D.E."/>
            <person name="Sieber C.M.K."/>
            <person name="Emerson J.B."/>
            <person name="Anantharaman K."/>
            <person name="Thomas B.C."/>
            <person name="Malmstrom R."/>
            <person name="Stieglmeier M."/>
            <person name="Klingl A."/>
            <person name="Woyke T."/>
            <person name="Ryan C.M."/>
            <person name="Banfield J.F."/>
        </authorList>
    </citation>
    <scope>NUCLEOTIDE SEQUENCE [LARGE SCALE GENOMIC DNA]</scope>
</reference>
<evidence type="ECO:0000256" key="3">
    <source>
        <dbReference type="ARBA" id="ARBA00022692"/>
    </source>
</evidence>
<dbReference type="InterPro" id="IPR045584">
    <property type="entry name" value="Pilin-like"/>
</dbReference>
<evidence type="ECO:0000313" key="8">
    <source>
        <dbReference type="Proteomes" id="UP000229166"/>
    </source>
</evidence>
<evidence type="ECO:0000256" key="5">
    <source>
        <dbReference type="ARBA" id="ARBA00023136"/>
    </source>
</evidence>
<dbReference type="InterPro" id="IPR002416">
    <property type="entry name" value="T2SS_protein-GspH"/>
</dbReference>
<dbReference type="Proteomes" id="UP000229166">
    <property type="component" value="Unassembled WGS sequence"/>
</dbReference>
<protein>
    <recommendedName>
        <fullName evidence="9">Prepilin-type cleavage/methylation domain-containing protein</fullName>
    </recommendedName>
</protein>
<keyword evidence="5 6" id="KW-0472">Membrane</keyword>
<dbReference type="NCBIfam" id="TIGR02532">
    <property type="entry name" value="IV_pilin_GFxxxE"/>
    <property type="match status" value="1"/>
</dbReference>
<evidence type="ECO:0000256" key="6">
    <source>
        <dbReference type="SAM" id="Phobius"/>
    </source>
</evidence>
<keyword evidence="3 6" id="KW-0812">Transmembrane</keyword>
<comment type="subcellular location">
    <subcellularLocation>
        <location evidence="1">Membrane</location>
        <topology evidence="1">Single-pass membrane protein</topology>
    </subcellularLocation>
</comment>
<organism evidence="7 8">
    <name type="scientific">Candidatus Nealsonbacteria bacterium CG_4_10_14_0_2_um_filter_40_15</name>
    <dbReference type="NCBI Taxonomy" id="1974682"/>
    <lineage>
        <taxon>Bacteria</taxon>
        <taxon>Candidatus Nealsoniibacteriota</taxon>
    </lineage>
</organism>
<dbReference type="GO" id="GO:0016020">
    <property type="term" value="C:membrane"/>
    <property type="evidence" value="ECO:0007669"/>
    <property type="project" value="UniProtKB-SubCell"/>
</dbReference>
<evidence type="ECO:0000256" key="2">
    <source>
        <dbReference type="ARBA" id="ARBA00022481"/>
    </source>
</evidence>
<dbReference type="PRINTS" id="PR00885">
    <property type="entry name" value="BCTERIALGSPH"/>
</dbReference>
<evidence type="ECO:0000256" key="1">
    <source>
        <dbReference type="ARBA" id="ARBA00004167"/>
    </source>
</evidence>
<feature type="transmembrane region" description="Helical" evidence="6">
    <location>
        <begin position="12"/>
        <end position="35"/>
    </location>
</feature>
<gene>
    <name evidence="7" type="ORF">COX92_02500</name>
</gene>
<dbReference type="Gene3D" id="3.30.700.10">
    <property type="entry name" value="Glycoprotein, Type 4 Pilin"/>
    <property type="match status" value="1"/>
</dbReference>
<proteinExistence type="predicted"/>
<evidence type="ECO:0000313" key="7">
    <source>
        <dbReference type="EMBL" id="PIZ86835.1"/>
    </source>
</evidence>
<dbReference type="InterPro" id="IPR012902">
    <property type="entry name" value="N_methyl_site"/>
</dbReference>
<keyword evidence="4 6" id="KW-1133">Transmembrane helix</keyword>
<feature type="non-terminal residue" evidence="7">
    <location>
        <position position="37"/>
    </location>
</feature>
<comment type="caution">
    <text evidence="7">The sequence shown here is derived from an EMBL/GenBank/DDBJ whole genome shotgun (WGS) entry which is preliminary data.</text>
</comment>
<evidence type="ECO:0000256" key="4">
    <source>
        <dbReference type="ARBA" id="ARBA00022989"/>
    </source>
</evidence>
<dbReference type="GO" id="GO:0015627">
    <property type="term" value="C:type II protein secretion system complex"/>
    <property type="evidence" value="ECO:0007669"/>
    <property type="project" value="InterPro"/>
</dbReference>
<dbReference type="AlphaFoldDB" id="A0A2M7UTS7"/>
<dbReference type="GO" id="GO:0015628">
    <property type="term" value="P:protein secretion by the type II secretion system"/>
    <property type="evidence" value="ECO:0007669"/>
    <property type="project" value="InterPro"/>
</dbReference>
<accession>A0A2M7UTS7</accession>